<evidence type="ECO:0000256" key="1">
    <source>
        <dbReference type="ARBA" id="ARBA00023002"/>
    </source>
</evidence>
<dbReference type="RefSeq" id="WP_072909840.1">
    <property type="nucleotide sequence ID" value="NZ_FQZT01000018.1"/>
</dbReference>
<evidence type="ECO:0000313" key="5">
    <source>
        <dbReference type="Proteomes" id="UP000184171"/>
    </source>
</evidence>
<dbReference type="InterPro" id="IPR036812">
    <property type="entry name" value="NAD(P)_OxRdtase_dom_sf"/>
</dbReference>
<keyword evidence="2" id="KW-0408">Iron</keyword>
<dbReference type="GO" id="GO:0051536">
    <property type="term" value="F:iron-sulfur cluster binding"/>
    <property type="evidence" value="ECO:0007669"/>
    <property type="project" value="UniProtKB-KW"/>
</dbReference>
<dbReference type="GO" id="GO:0016491">
    <property type="term" value="F:oxidoreductase activity"/>
    <property type="evidence" value="ECO:0007669"/>
    <property type="project" value="UniProtKB-KW"/>
</dbReference>
<feature type="domain" description="NADP-dependent oxidoreductase" evidence="3">
    <location>
        <begin position="76"/>
        <end position="371"/>
    </location>
</feature>
<dbReference type="EMBL" id="FQZT01000018">
    <property type="protein sequence ID" value="SHJ83238.1"/>
    <property type="molecule type" value="Genomic_DNA"/>
</dbReference>
<dbReference type="Proteomes" id="UP000184171">
    <property type="component" value="Unassembled WGS sequence"/>
</dbReference>
<keyword evidence="5" id="KW-1185">Reference proteome</keyword>
<dbReference type="Gene3D" id="3.20.20.100">
    <property type="entry name" value="NADP-dependent oxidoreductase domain"/>
    <property type="match status" value="1"/>
</dbReference>
<keyword evidence="1" id="KW-0560">Oxidoreductase</keyword>
<dbReference type="PANTHER" id="PTHR43625:SF77">
    <property type="entry name" value="ALDO-KETO REDUCTASE"/>
    <property type="match status" value="1"/>
</dbReference>
<sequence length="398" mass="44049">MDNLHNNPTEKGESTQLNRRKFLLAGAGAGVAAASLLPHVSVQEGQASTEGTGVANTHQTTDLGKRRLGALGVSSIGIGVQNMHRKYDTTVPYRPEMVSILREAFDRGITFFDSAEAYGPFENERILGEAIKPFRDKVRITSKFGWNIDPDTGERGPGLNSRPERIKRAVEGSLKRLQTDHIDLLYQHRVDPQVPIEDVAGAVKDLMAEGKVLHWGLSEPGMQTIRRAHAVLPLTAIQNEYSMATRDPEKDVIPLCEELGIGFVPWWPLDCQLLTGWHDANTRFATGDFRAITPRFSPENLAHNIKLVDLIKNWAARKQAAPAQIALAWLMAQKPWIVPIPGTTVMAHMQENIGSTEVRFTSAEITELNAAVRAIDVRGQRLPDRVLAYSGVEAPLRR</sequence>
<reference evidence="4 5" key="1">
    <citation type="submission" date="2016-11" db="EMBL/GenBank/DDBJ databases">
        <authorList>
            <person name="Jaros S."/>
            <person name="Januszkiewicz K."/>
            <person name="Wedrychowicz H."/>
        </authorList>
    </citation>
    <scope>NUCLEOTIDE SEQUENCE [LARGE SCALE GENOMIC DNA]</scope>
    <source>
        <strain evidence="4 5">DSM 5091</strain>
    </source>
</reference>
<accession>A0A1M6MIH6</accession>
<keyword evidence="2" id="KW-0479">Metal-binding</keyword>
<proteinExistence type="predicted"/>
<keyword evidence="2" id="KW-0411">Iron-sulfur</keyword>
<dbReference type="CDD" id="cd19078">
    <property type="entry name" value="AKR_AKR13C1_2"/>
    <property type="match status" value="1"/>
</dbReference>
<dbReference type="InterPro" id="IPR006311">
    <property type="entry name" value="TAT_signal"/>
</dbReference>
<gene>
    <name evidence="4" type="ORF">SAMN02745165_03299</name>
</gene>
<evidence type="ECO:0000259" key="3">
    <source>
        <dbReference type="Pfam" id="PF00248"/>
    </source>
</evidence>
<dbReference type="InterPro" id="IPR023210">
    <property type="entry name" value="NADP_OxRdtase_dom"/>
</dbReference>
<dbReference type="AlphaFoldDB" id="A0A1M6MIH6"/>
<evidence type="ECO:0000313" key="4">
    <source>
        <dbReference type="EMBL" id="SHJ83238.1"/>
    </source>
</evidence>
<dbReference type="Pfam" id="PF00248">
    <property type="entry name" value="Aldo_ket_red"/>
    <property type="match status" value="1"/>
</dbReference>
<dbReference type="SUPFAM" id="SSF51430">
    <property type="entry name" value="NAD(P)-linked oxidoreductase"/>
    <property type="match status" value="1"/>
</dbReference>
<dbReference type="InterPro" id="IPR050791">
    <property type="entry name" value="Aldo-Keto_reductase"/>
</dbReference>
<name>A0A1M6MIH6_MALRU</name>
<dbReference type="OrthoDB" id="5523216at2"/>
<dbReference type="PROSITE" id="PS51318">
    <property type="entry name" value="TAT"/>
    <property type="match status" value="1"/>
</dbReference>
<organism evidence="4 5">
    <name type="scientific">Malonomonas rubra DSM 5091</name>
    <dbReference type="NCBI Taxonomy" id="1122189"/>
    <lineage>
        <taxon>Bacteria</taxon>
        <taxon>Pseudomonadati</taxon>
        <taxon>Thermodesulfobacteriota</taxon>
        <taxon>Desulfuromonadia</taxon>
        <taxon>Desulfuromonadales</taxon>
        <taxon>Geopsychrobacteraceae</taxon>
        <taxon>Malonomonas</taxon>
    </lineage>
</organism>
<dbReference type="GO" id="GO:0005737">
    <property type="term" value="C:cytoplasm"/>
    <property type="evidence" value="ECO:0007669"/>
    <property type="project" value="TreeGrafter"/>
</dbReference>
<dbReference type="STRING" id="1122189.SAMN02745165_03299"/>
<evidence type="ECO:0000256" key="2">
    <source>
        <dbReference type="ARBA" id="ARBA00023014"/>
    </source>
</evidence>
<protein>
    <submittedName>
        <fullName evidence="4">Predicted oxidoreductase</fullName>
    </submittedName>
</protein>
<dbReference type="PANTHER" id="PTHR43625">
    <property type="entry name" value="AFLATOXIN B1 ALDEHYDE REDUCTASE"/>
    <property type="match status" value="1"/>
</dbReference>